<name>A0A511Z826_9BACL</name>
<dbReference type="Proteomes" id="UP000321901">
    <property type="component" value="Unassembled WGS sequence"/>
</dbReference>
<dbReference type="EMBL" id="BJYL01000024">
    <property type="protein sequence ID" value="GEN83601.1"/>
    <property type="molecule type" value="Genomic_DNA"/>
</dbReference>
<evidence type="ECO:0000313" key="2">
    <source>
        <dbReference type="Proteomes" id="UP000321901"/>
    </source>
</evidence>
<dbReference type="RefSeq" id="WP_170232656.1">
    <property type="nucleotide sequence ID" value="NZ_BJYL01000024.1"/>
</dbReference>
<evidence type="ECO:0000313" key="1">
    <source>
        <dbReference type="EMBL" id="GEN83601.1"/>
    </source>
</evidence>
<reference evidence="1 2" key="1">
    <citation type="submission" date="2019-07" db="EMBL/GenBank/DDBJ databases">
        <title>Whole genome shotgun sequence of Sporosarcina luteola NBRC 105378.</title>
        <authorList>
            <person name="Hosoyama A."/>
            <person name="Uohara A."/>
            <person name="Ohji S."/>
            <person name="Ichikawa N."/>
        </authorList>
    </citation>
    <scope>NUCLEOTIDE SEQUENCE [LARGE SCALE GENOMIC DNA]</scope>
    <source>
        <strain evidence="1 2">NBRC 105378</strain>
    </source>
</reference>
<keyword evidence="2" id="KW-1185">Reference proteome</keyword>
<accession>A0A511Z826</accession>
<dbReference type="AlphaFoldDB" id="A0A511Z826"/>
<proteinExistence type="predicted"/>
<gene>
    <name evidence="1" type="ORF">SLU01_19130</name>
</gene>
<protein>
    <recommendedName>
        <fullName evidence="3">Fur-regulated basic protein FbpA</fullName>
    </recommendedName>
</protein>
<sequence length="46" mass="5487">MKARERYLIEQLKKMNIHNNSENRPIEQLNYETLKSMLAIKRAAAQ</sequence>
<organism evidence="1 2">
    <name type="scientific">Sporosarcina luteola</name>
    <dbReference type="NCBI Taxonomy" id="582850"/>
    <lineage>
        <taxon>Bacteria</taxon>
        <taxon>Bacillati</taxon>
        <taxon>Bacillota</taxon>
        <taxon>Bacilli</taxon>
        <taxon>Bacillales</taxon>
        <taxon>Caryophanaceae</taxon>
        <taxon>Sporosarcina</taxon>
    </lineage>
</organism>
<evidence type="ECO:0008006" key="3">
    <source>
        <dbReference type="Google" id="ProtNLM"/>
    </source>
</evidence>
<comment type="caution">
    <text evidence="1">The sequence shown here is derived from an EMBL/GenBank/DDBJ whole genome shotgun (WGS) entry which is preliminary data.</text>
</comment>